<protein>
    <recommendedName>
        <fullName evidence="3">Queuosine 5'-phosphate N-glycosylase/hydrolase</fullName>
    </recommendedName>
    <alternativeName>
        <fullName evidence="4">Queuosine-nucleotide N-glycosylase/hydrolase</fullName>
    </alternativeName>
</protein>
<gene>
    <name evidence="6" type="ORF">COT32_03065</name>
</gene>
<dbReference type="Pfam" id="PF10343">
    <property type="entry name" value="Q_salvage"/>
    <property type="match status" value="1"/>
</dbReference>
<evidence type="ECO:0000313" key="6">
    <source>
        <dbReference type="EMBL" id="PIS39821.1"/>
    </source>
</evidence>
<comment type="catalytic activity">
    <reaction evidence="5">
        <text>queuosine 5'-phosphate + H2O = queuine + D-ribose 5-phosphate</text>
        <dbReference type="Rhea" id="RHEA:75387"/>
        <dbReference type="ChEBI" id="CHEBI:15377"/>
        <dbReference type="ChEBI" id="CHEBI:17433"/>
        <dbReference type="ChEBI" id="CHEBI:78346"/>
        <dbReference type="ChEBI" id="CHEBI:194371"/>
    </reaction>
    <physiologicalReaction direction="left-to-right" evidence="5">
        <dbReference type="Rhea" id="RHEA:75388"/>
    </physiologicalReaction>
</comment>
<comment type="caution">
    <text evidence="6">The sequence shown here is derived from an EMBL/GenBank/DDBJ whole genome shotgun (WGS) entry which is preliminary data.</text>
</comment>
<dbReference type="EMBL" id="PEYC01000064">
    <property type="protein sequence ID" value="PIS39821.1"/>
    <property type="molecule type" value="Genomic_DNA"/>
</dbReference>
<dbReference type="AlphaFoldDB" id="A0A2H0YMU7"/>
<evidence type="ECO:0000256" key="3">
    <source>
        <dbReference type="ARBA" id="ARBA00035306"/>
    </source>
</evidence>
<dbReference type="PANTHER" id="PTHR21314">
    <property type="entry name" value="QUEUOSINE 5'-PHOSPHATE N-GLYCOSYLASE_HYDROLASE-RELATED"/>
    <property type="match status" value="1"/>
</dbReference>
<proteinExistence type="inferred from homology"/>
<evidence type="ECO:0000256" key="5">
    <source>
        <dbReference type="ARBA" id="ARBA00048204"/>
    </source>
</evidence>
<dbReference type="InterPro" id="IPR019438">
    <property type="entry name" value="Q_salvage"/>
</dbReference>
<evidence type="ECO:0000256" key="4">
    <source>
        <dbReference type="ARBA" id="ARBA00035393"/>
    </source>
</evidence>
<evidence type="ECO:0000256" key="1">
    <source>
        <dbReference type="ARBA" id="ARBA00022801"/>
    </source>
</evidence>
<organism evidence="6 7">
    <name type="scientific">Candidatus Nealsonbacteria bacterium CG08_land_8_20_14_0_20_36_22</name>
    <dbReference type="NCBI Taxonomy" id="1974704"/>
    <lineage>
        <taxon>Bacteria</taxon>
        <taxon>Candidatus Nealsoniibacteriota</taxon>
    </lineage>
</organism>
<dbReference type="GO" id="GO:0006400">
    <property type="term" value="P:tRNA modification"/>
    <property type="evidence" value="ECO:0007669"/>
    <property type="project" value="TreeGrafter"/>
</dbReference>
<accession>A0A2H0YMU7</accession>
<name>A0A2H0YMU7_9BACT</name>
<reference evidence="7" key="1">
    <citation type="submission" date="2017-09" db="EMBL/GenBank/DDBJ databases">
        <title>Depth-based differentiation of microbial function through sediment-hosted aquifers and enrichment of novel symbionts in the deep terrestrial subsurface.</title>
        <authorList>
            <person name="Probst A.J."/>
            <person name="Ladd B."/>
            <person name="Jarett J.K."/>
            <person name="Geller-Mcgrath D.E."/>
            <person name="Sieber C.M.K."/>
            <person name="Emerson J.B."/>
            <person name="Anantharaman K."/>
            <person name="Thomas B.C."/>
            <person name="Malmstrom R."/>
            <person name="Stieglmeier M."/>
            <person name="Klingl A."/>
            <person name="Woyke T."/>
            <person name="Ryan C.M."/>
            <person name="Banfield J.F."/>
        </authorList>
    </citation>
    <scope>NUCLEOTIDE SEQUENCE [LARGE SCALE GENOMIC DNA]</scope>
</reference>
<dbReference type="GO" id="GO:0016787">
    <property type="term" value="F:hydrolase activity"/>
    <property type="evidence" value="ECO:0007669"/>
    <property type="project" value="UniProtKB-KW"/>
</dbReference>
<dbReference type="Proteomes" id="UP000231472">
    <property type="component" value="Unassembled WGS sequence"/>
</dbReference>
<evidence type="ECO:0000313" key="7">
    <source>
        <dbReference type="Proteomes" id="UP000231472"/>
    </source>
</evidence>
<dbReference type="PANTHER" id="PTHR21314:SF0">
    <property type="entry name" value="QUEUOSINE 5'-PHOSPHATE N-GLYCOSYLASE_HYDROLASE"/>
    <property type="match status" value="1"/>
</dbReference>
<evidence type="ECO:0000256" key="2">
    <source>
        <dbReference type="ARBA" id="ARBA00035119"/>
    </source>
</evidence>
<comment type="similarity">
    <text evidence="2">Belongs to the QNG1 protein family.</text>
</comment>
<keyword evidence="1" id="KW-0378">Hydrolase</keyword>
<sequence>MENPVRKTTFEVIKFAKDVKINKKRIKEIAKEWIKEKIEIPPWPKEYHLETNDKQKMLDYLIILDAVNVCFWNKKERWAINYKGKKYNGYYAWATALKKFFEENPEKANLEYFSKIKFKDFKNILQNGKNLLFLKKRWQIIKSVSFALIKKYDNSQSFIKSCGKKMSVLVNKIYKELPYFADISIYNKKKIYLLKRAQILGSEIWGAFDGKEIGEFNDLDYLTCFPDYKIPQILHQFGILEYSPNLEIKIRNRNIIPQGSNQEIEIRSCTVWAVEYLKKTLENLGKKFYSFQIDWILWNKAQKIKIRMPYHLTKTIYY</sequence>